<keyword evidence="3" id="KW-1185">Reference proteome</keyword>
<evidence type="ECO:0000256" key="1">
    <source>
        <dbReference type="SAM" id="MobiDB-lite"/>
    </source>
</evidence>
<dbReference type="RefSeq" id="WP_045271196.1">
    <property type="nucleotide sequence ID" value="NZ_JYIX01000029.1"/>
</dbReference>
<comment type="caution">
    <text evidence="2">The sequence shown here is derived from an EMBL/GenBank/DDBJ whole genome shotgun (WGS) entry which is preliminary data.</text>
</comment>
<gene>
    <name evidence="2" type="ORF">RS86_01099</name>
</gene>
<dbReference type="PATRIC" id="fig|582680.6.peg.1131"/>
<feature type="region of interest" description="Disordered" evidence="1">
    <location>
        <begin position="123"/>
        <end position="162"/>
    </location>
</feature>
<evidence type="ECO:0000313" key="3">
    <source>
        <dbReference type="Proteomes" id="UP000033740"/>
    </source>
</evidence>
<reference evidence="2 3" key="1">
    <citation type="submission" date="2015-02" db="EMBL/GenBank/DDBJ databases">
        <title>Draft genome sequences of ten Microbacterium spp. with emphasis on heavy metal contaminated environments.</title>
        <authorList>
            <person name="Corretto E."/>
        </authorList>
    </citation>
    <scope>NUCLEOTIDE SEQUENCE [LARGE SCALE GENOMIC DNA]</scope>
    <source>
        <strain evidence="2 3">ARN176</strain>
    </source>
</reference>
<dbReference type="Proteomes" id="UP000033740">
    <property type="component" value="Unassembled WGS sequence"/>
</dbReference>
<feature type="compositionally biased region" description="Basic and acidic residues" evidence="1">
    <location>
        <begin position="129"/>
        <end position="162"/>
    </location>
</feature>
<dbReference type="EMBL" id="JYIX01000029">
    <property type="protein sequence ID" value="KJL34312.1"/>
    <property type="molecule type" value="Genomic_DNA"/>
</dbReference>
<protein>
    <submittedName>
        <fullName evidence="2">Uncharacterized protein</fullName>
    </submittedName>
</protein>
<name>A0A0F0LM67_9MICO</name>
<accession>A0A0F0LM67</accession>
<sequence length="162" mass="17667">MRLVADRGWATISAVPVKTWLTEATLYRLDTPEVVATLEGRQETDAKHADAVASLEAAQRRLMDVAEMFAAGEITKAEYLAARPVAEAKAAEAARVLETLASKDTLGSLVGNGTILRETVGHIQPGSAARDHPSHPPRRNDRRRDPRTGNFDPERVLPHWAA</sequence>
<organism evidence="2 3">
    <name type="scientific">Microbacterium azadirachtae</name>
    <dbReference type="NCBI Taxonomy" id="582680"/>
    <lineage>
        <taxon>Bacteria</taxon>
        <taxon>Bacillati</taxon>
        <taxon>Actinomycetota</taxon>
        <taxon>Actinomycetes</taxon>
        <taxon>Micrococcales</taxon>
        <taxon>Microbacteriaceae</taxon>
        <taxon>Microbacterium</taxon>
    </lineage>
</organism>
<dbReference type="AlphaFoldDB" id="A0A0F0LM67"/>
<evidence type="ECO:0000313" key="2">
    <source>
        <dbReference type="EMBL" id="KJL34312.1"/>
    </source>
</evidence>
<proteinExistence type="predicted"/>